<gene>
    <name evidence="7" type="ORF">BN000_02821</name>
</gene>
<keyword evidence="2" id="KW-0238">DNA-binding</keyword>
<evidence type="ECO:0000259" key="6">
    <source>
        <dbReference type="PROSITE" id="PS51063"/>
    </source>
</evidence>
<dbReference type="CDD" id="cd00092">
    <property type="entry name" value="HTH_CRP"/>
    <property type="match status" value="1"/>
</dbReference>
<dbReference type="InterPro" id="IPR012318">
    <property type="entry name" value="HTH_CRP"/>
</dbReference>
<dbReference type="InterPro" id="IPR000595">
    <property type="entry name" value="cNMP-bd_dom"/>
</dbReference>
<evidence type="ECO:0000256" key="2">
    <source>
        <dbReference type="ARBA" id="ARBA00023125"/>
    </source>
</evidence>
<evidence type="ECO:0000256" key="1">
    <source>
        <dbReference type="ARBA" id="ARBA00023015"/>
    </source>
</evidence>
<evidence type="ECO:0000313" key="8">
    <source>
        <dbReference type="Proteomes" id="UP000199087"/>
    </source>
</evidence>
<dbReference type="GO" id="GO:0003700">
    <property type="term" value="F:DNA-binding transcription factor activity"/>
    <property type="evidence" value="ECO:0007669"/>
    <property type="project" value="InterPro"/>
</dbReference>
<dbReference type="AlphaFoldDB" id="A0A0U1NXU8"/>
<reference evidence="8" key="1">
    <citation type="submission" date="2015-05" db="EMBL/GenBank/DDBJ databases">
        <authorList>
            <person name="Urmite Genomes"/>
        </authorList>
    </citation>
    <scope>NUCLEOTIDE SEQUENCE [LARGE SCALE GENOMIC DNA]</scope>
    <source>
        <strain evidence="8">LF1</strain>
    </source>
</reference>
<evidence type="ECO:0000259" key="5">
    <source>
        <dbReference type="PROSITE" id="PS50042"/>
    </source>
</evidence>
<proteinExistence type="predicted"/>
<dbReference type="Pfam" id="PF13545">
    <property type="entry name" value="HTH_Crp_2"/>
    <property type="match status" value="1"/>
</dbReference>
<dbReference type="InterPro" id="IPR018490">
    <property type="entry name" value="cNMP-bd_dom_sf"/>
</dbReference>
<feature type="domain" description="Cyclic nucleotide-binding" evidence="5">
    <location>
        <begin position="23"/>
        <end position="144"/>
    </location>
</feature>
<name>A0A0U1NXU8_9BACI</name>
<dbReference type="SMART" id="SM00100">
    <property type="entry name" value="cNMP"/>
    <property type="match status" value="1"/>
</dbReference>
<evidence type="ECO:0000313" key="7">
    <source>
        <dbReference type="EMBL" id="CRK82869.1"/>
    </source>
</evidence>
<dbReference type="SUPFAM" id="SSF51206">
    <property type="entry name" value="cAMP-binding domain-like"/>
    <property type="match status" value="1"/>
</dbReference>
<dbReference type="SUPFAM" id="SSF46785">
    <property type="entry name" value="Winged helix' DNA-binding domain"/>
    <property type="match status" value="1"/>
</dbReference>
<protein>
    <submittedName>
        <fullName evidence="7">Crp/Fnr family transcriptional regulator</fullName>
    </submittedName>
</protein>
<dbReference type="PROSITE" id="PS00042">
    <property type="entry name" value="HTH_CRP_1"/>
    <property type="match status" value="1"/>
</dbReference>
<dbReference type="InterPro" id="IPR036388">
    <property type="entry name" value="WH-like_DNA-bd_sf"/>
</dbReference>
<feature type="domain" description="HTH crp-type" evidence="6">
    <location>
        <begin position="158"/>
        <end position="232"/>
    </location>
</feature>
<dbReference type="PROSITE" id="PS50042">
    <property type="entry name" value="CNMP_BINDING_3"/>
    <property type="match status" value="1"/>
</dbReference>
<keyword evidence="4" id="KW-0804">Transcription</keyword>
<dbReference type="InterPro" id="IPR014710">
    <property type="entry name" value="RmlC-like_jellyroll"/>
</dbReference>
<keyword evidence="3" id="KW-0010">Activator</keyword>
<dbReference type="CDD" id="cd00038">
    <property type="entry name" value="CAP_ED"/>
    <property type="match status" value="1"/>
</dbReference>
<dbReference type="InterPro" id="IPR050397">
    <property type="entry name" value="Env_Response_Regulators"/>
</dbReference>
<evidence type="ECO:0000256" key="3">
    <source>
        <dbReference type="ARBA" id="ARBA00023159"/>
    </source>
</evidence>
<dbReference type="Gene3D" id="1.10.10.10">
    <property type="entry name" value="Winged helix-like DNA-binding domain superfamily/Winged helix DNA-binding domain"/>
    <property type="match status" value="1"/>
</dbReference>
<dbReference type="Proteomes" id="UP000199087">
    <property type="component" value="Unassembled WGS sequence"/>
</dbReference>
<sequence length="239" mass="27408">MKEHNCNHDNHKIKGPCPKKVPIFGELSDKEILKVAKMTKHIQFKKGQMLLHEGEKSDKLFIVNKGQVKVSKLTLNGKEQILYILTSGEFFGELDLFNSDEVNNFSVYAIEDTEICLLTKYDIDRIMEANPEISLKLLKAVTKRLAHTENLAQNLATKDPEVRLIYMILEFCQKFGTKKNEGILIELPLTREEIASYVGVTRETISRKLSKFENLGLISLSGNKQIFVRNHLALREYIQ</sequence>
<dbReference type="InterPro" id="IPR018335">
    <property type="entry name" value="Tscrpt_reg_HTH_Crp-type_CS"/>
</dbReference>
<dbReference type="GO" id="GO:0003677">
    <property type="term" value="F:DNA binding"/>
    <property type="evidence" value="ECO:0007669"/>
    <property type="project" value="UniProtKB-KW"/>
</dbReference>
<dbReference type="STRING" id="1499688.BN000_02821"/>
<dbReference type="GO" id="GO:0005829">
    <property type="term" value="C:cytosol"/>
    <property type="evidence" value="ECO:0007669"/>
    <property type="project" value="TreeGrafter"/>
</dbReference>
<dbReference type="SMART" id="SM00419">
    <property type="entry name" value="HTH_CRP"/>
    <property type="match status" value="1"/>
</dbReference>
<dbReference type="Gene3D" id="2.60.120.10">
    <property type="entry name" value="Jelly Rolls"/>
    <property type="match status" value="1"/>
</dbReference>
<accession>A0A0U1NXU8</accession>
<dbReference type="EMBL" id="CVRB01000003">
    <property type="protein sequence ID" value="CRK82869.1"/>
    <property type="molecule type" value="Genomic_DNA"/>
</dbReference>
<organism evidence="7 8">
    <name type="scientific">Neobacillus massiliamazoniensis</name>
    <dbReference type="NCBI Taxonomy" id="1499688"/>
    <lineage>
        <taxon>Bacteria</taxon>
        <taxon>Bacillati</taxon>
        <taxon>Bacillota</taxon>
        <taxon>Bacilli</taxon>
        <taxon>Bacillales</taxon>
        <taxon>Bacillaceae</taxon>
        <taxon>Neobacillus</taxon>
    </lineage>
</organism>
<dbReference type="RefSeq" id="WP_090635181.1">
    <property type="nucleotide sequence ID" value="NZ_CVRB01000003.1"/>
</dbReference>
<dbReference type="PRINTS" id="PR00034">
    <property type="entry name" value="HTHCRP"/>
</dbReference>
<dbReference type="PANTHER" id="PTHR24567:SF28">
    <property type="entry name" value="LISTERIOLYSIN REGULATORY PROTEIN"/>
    <property type="match status" value="1"/>
</dbReference>
<dbReference type="PROSITE" id="PS51063">
    <property type="entry name" value="HTH_CRP_2"/>
    <property type="match status" value="1"/>
</dbReference>
<dbReference type="PANTHER" id="PTHR24567">
    <property type="entry name" value="CRP FAMILY TRANSCRIPTIONAL REGULATORY PROTEIN"/>
    <property type="match status" value="1"/>
</dbReference>
<dbReference type="OrthoDB" id="9798104at2"/>
<keyword evidence="1" id="KW-0805">Transcription regulation</keyword>
<dbReference type="InterPro" id="IPR036390">
    <property type="entry name" value="WH_DNA-bd_sf"/>
</dbReference>
<evidence type="ECO:0000256" key="4">
    <source>
        <dbReference type="ARBA" id="ARBA00023163"/>
    </source>
</evidence>
<keyword evidence="8" id="KW-1185">Reference proteome</keyword>
<dbReference type="Pfam" id="PF00027">
    <property type="entry name" value="cNMP_binding"/>
    <property type="match status" value="1"/>
</dbReference>